<dbReference type="Gene3D" id="3.90.550.10">
    <property type="entry name" value="Spore Coat Polysaccharide Biosynthesis Protein SpsA, Chain A"/>
    <property type="match status" value="1"/>
</dbReference>
<proteinExistence type="inferred from homology"/>
<keyword evidence="10" id="KW-0325">Glycoprotein</keyword>
<protein>
    <submittedName>
        <fullName evidence="15">Uncharacterized protein</fullName>
    </submittedName>
</protein>
<feature type="compositionally biased region" description="Low complexity" evidence="11">
    <location>
        <begin position="94"/>
        <end position="105"/>
    </location>
</feature>
<evidence type="ECO:0000256" key="4">
    <source>
        <dbReference type="ARBA" id="ARBA00022676"/>
    </source>
</evidence>
<evidence type="ECO:0000256" key="7">
    <source>
        <dbReference type="ARBA" id="ARBA00022968"/>
    </source>
</evidence>
<dbReference type="InterPro" id="IPR029044">
    <property type="entry name" value="Nucleotide-diphossugar_trans"/>
</dbReference>
<dbReference type="KEGG" id="vde:111243827"/>
<dbReference type="GO" id="GO:0006688">
    <property type="term" value="P:glycosphingolipid biosynthetic process"/>
    <property type="evidence" value="ECO:0007669"/>
    <property type="project" value="TreeGrafter"/>
</dbReference>
<comment type="similarity">
    <text evidence="3">Belongs to the glycosyltransferase 7 family.</text>
</comment>
<evidence type="ECO:0000259" key="13">
    <source>
        <dbReference type="Pfam" id="PF02709"/>
    </source>
</evidence>
<feature type="region of interest" description="Disordered" evidence="11">
    <location>
        <begin position="146"/>
        <end position="171"/>
    </location>
</feature>
<feature type="domain" description="Galactosyltransferase N-terminal" evidence="14">
    <location>
        <begin position="376"/>
        <end position="512"/>
    </location>
</feature>
<dbReference type="Proteomes" id="UP000594260">
    <property type="component" value="Unplaced"/>
</dbReference>
<keyword evidence="16" id="KW-1185">Reference proteome</keyword>
<name>A0A7M7JFS2_VARDE</name>
<keyword evidence="4" id="KW-0328">Glycosyltransferase</keyword>
<keyword evidence="9 12" id="KW-0472">Membrane</keyword>
<feature type="region of interest" description="Disordered" evidence="11">
    <location>
        <begin position="270"/>
        <end position="354"/>
    </location>
</feature>
<comment type="subcellular location">
    <subcellularLocation>
        <location evidence="1">Membrane</location>
        <topology evidence="1">Single-pass type II membrane protein</topology>
    </subcellularLocation>
</comment>
<dbReference type="Pfam" id="PF13733">
    <property type="entry name" value="Glyco_transf_7N"/>
    <property type="match status" value="1"/>
</dbReference>
<feature type="region of interest" description="Disordered" evidence="11">
    <location>
        <begin position="231"/>
        <end position="257"/>
    </location>
</feature>
<dbReference type="EnsemblMetazoa" id="XM_022789993">
    <property type="protein sequence ID" value="XP_022645728"/>
    <property type="gene ID" value="LOC111243827"/>
</dbReference>
<dbReference type="OMA" id="VIMVRAT"/>
<evidence type="ECO:0000313" key="15">
    <source>
        <dbReference type="EnsemblMetazoa" id="XP_022645728"/>
    </source>
</evidence>
<dbReference type="GO" id="GO:0005975">
    <property type="term" value="P:carbohydrate metabolic process"/>
    <property type="evidence" value="ECO:0007669"/>
    <property type="project" value="InterPro"/>
</dbReference>
<dbReference type="AlphaFoldDB" id="A0A7M7JFS2"/>
<dbReference type="RefSeq" id="XP_022645728.1">
    <property type="nucleotide sequence ID" value="XM_022789993.1"/>
</dbReference>
<keyword evidence="8 12" id="KW-1133">Transmembrane helix</keyword>
<dbReference type="PRINTS" id="PR02050">
    <property type="entry name" value="B14GALTRFASE"/>
</dbReference>
<dbReference type="GO" id="GO:0008378">
    <property type="term" value="F:galactosyltransferase activity"/>
    <property type="evidence" value="ECO:0007669"/>
    <property type="project" value="TreeGrafter"/>
</dbReference>
<evidence type="ECO:0000256" key="6">
    <source>
        <dbReference type="ARBA" id="ARBA00022692"/>
    </source>
</evidence>
<dbReference type="InParanoid" id="A0A7M7JFS2"/>
<comment type="pathway">
    <text evidence="2">Protein modification; protein glycosylation.</text>
</comment>
<feature type="transmembrane region" description="Helical" evidence="12">
    <location>
        <begin position="27"/>
        <end position="47"/>
    </location>
</feature>
<reference evidence="15" key="1">
    <citation type="submission" date="2021-01" db="UniProtKB">
        <authorList>
            <consortium name="EnsemblMetazoa"/>
        </authorList>
    </citation>
    <scope>IDENTIFICATION</scope>
</reference>
<dbReference type="InterPro" id="IPR003859">
    <property type="entry name" value="Galactosyl_T"/>
</dbReference>
<feature type="domain" description="Galactosyltransferase C-terminal" evidence="13">
    <location>
        <begin position="516"/>
        <end position="592"/>
    </location>
</feature>
<evidence type="ECO:0000256" key="5">
    <source>
        <dbReference type="ARBA" id="ARBA00022679"/>
    </source>
</evidence>
<dbReference type="PANTHER" id="PTHR19300:SF57">
    <property type="entry name" value="BETA-1,4-N-ACETYLGALACTOSAMINYLTRANSFERASE"/>
    <property type="match status" value="1"/>
</dbReference>
<dbReference type="GO" id="GO:0033842">
    <property type="term" value="F:N-acetyl-beta-glucosaminyl-derivative 4-beta-N-acetylgalactosaminyltransferase activity"/>
    <property type="evidence" value="ECO:0007669"/>
    <property type="project" value="TreeGrafter"/>
</dbReference>
<evidence type="ECO:0000256" key="8">
    <source>
        <dbReference type="ARBA" id="ARBA00022989"/>
    </source>
</evidence>
<evidence type="ECO:0000256" key="1">
    <source>
        <dbReference type="ARBA" id="ARBA00004606"/>
    </source>
</evidence>
<evidence type="ECO:0000256" key="9">
    <source>
        <dbReference type="ARBA" id="ARBA00023136"/>
    </source>
</evidence>
<feature type="compositionally biased region" description="Low complexity" evidence="11">
    <location>
        <begin position="327"/>
        <end position="350"/>
    </location>
</feature>
<feature type="compositionally biased region" description="Low complexity" evidence="11">
    <location>
        <begin position="301"/>
        <end position="320"/>
    </location>
</feature>
<dbReference type="GeneID" id="111243827"/>
<dbReference type="GO" id="GO:0016020">
    <property type="term" value="C:membrane"/>
    <property type="evidence" value="ECO:0007669"/>
    <property type="project" value="UniProtKB-SubCell"/>
</dbReference>
<evidence type="ECO:0000256" key="11">
    <source>
        <dbReference type="SAM" id="MobiDB-lite"/>
    </source>
</evidence>
<feature type="compositionally biased region" description="Polar residues" evidence="11">
    <location>
        <begin position="270"/>
        <end position="293"/>
    </location>
</feature>
<dbReference type="GO" id="GO:0005794">
    <property type="term" value="C:Golgi apparatus"/>
    <property type="evidence" value="ECO:0007669"/>
    <property type="project" value="TreeGrafter"/>
</dbReference>
<evidence type="ECO:0000259" key="14">
    <source>
        <dbReference type="Pfam" id="PF13733"/>
    </source>
</evidence>
<dbReference type="SUPFAM" id="SSF53448">
    <property type="entry name" value="Nucleotide-diphospho-sugar transferases"/>
    <property type="match status" value="1"/>
</dbReference>
<feature type="region of interest" description="Disordered" evidence="11">
    <location>
        <begin position="94"/>
        <end position="130"/>
    </location>
</feature>
<evidence type="ECO:0000256" key="10">
    <source>
        <dbReference type="ARBA" id="ARBA00023180"/>
    </source>
</evidence>
<dbReference type="Pfam" id="PF02709">
    <property type="entry name" value="Glyco_transf_7C"/>
    <property type="match status" value="1"/>
</dbReference>
<sequence length="660" mass="70806">MHRIRVPYVHPIVCCTFKRAIRLLPSVLLIAFVLSLIFVTLIQVAVIHSQRRAIYLQRRVNGVVSTASSSPLYAPQSSASAYLSSYGSPNINGGGNSNSINNNNNWVGAGQQQTKGNPSAGATSGGVGSASGTVSAGGTVNLAGSNGKTYGQKLPAGSPSGGPGSTSKPSEPALRIEAILDRNAPSVEDFAVSINNNANAARIRRIFDAVKCHISSNSNAIVNNTNSSNNNINATNNKSNDHGNANNSISNGSSSCNNCNSSKPIATAAATSDVLSGTGERSPNRGTTYSASNNRDDHNDSVAASAGEAGNSASGNSNNNDKADRLSATATSTTTTSTTIGTTTTLSSATVAPREAPRPLAQINDEACGGSNVTLCPEVPSGLRGRLKVDFLDHTADSSWEGASALSTVAVGGCWEPDACIARHRVAIVIPFRDRAEHLQLLLQHLHPILQRQMLSYKVFVIEQYGNDTFNKGVLLNAGAREALQDAKDYECLVFHDVDLIPEDDRNLYSCPTLPRHMSVAVDKFNYTLPYVQLVGGVFSVTVRDFVQLNGYSNLYWGWGGEDDDMAHRIKHKKLKIVRPPASVARYTMIRHAHRPESPNNIRMTFIRMASYRMNRDGLTTAKYIVMSRHATPLYTKVVVDIGHNHKWHFANPQKLIVNL</sequence>
<dbReference type="PANTHER" id="PTHR19300">
    <property type="entry name" value="BETA-1,4-GALACTOSYLTRANSFERASE"/>
    <property type="match status" value="1"/>
</dbReference>
<dbReference type="CDD" id="cd00899">
    <property type="entry name" value="b4GalT"/>
    <property type="match status" value="1"/>
</dbReference>
<dbReference type="InterPro" id="IPR027791">
    <property type="entry name" value="Galactosyl_T_C"/>
</dbReference>
<dbReference type="InterPro" id="IPR027995">
    <property type="entry name" value="Galactosyl_T_N"/>
</dbReference>
<evidence type="ECO:0000256" key="12">
    <source>
        <dbReference type="SAM" id="Phobius"/>
    </source>
</evidence>
<dbReference type="UniPathway" id="UPA00378"/>
<keyword evidence="5" id="KW-0808">Transferase</keyword>
<keyword evidence="7" id="KW-0735">Signal-anchor</keyword>
<evidence type="ECO:0000256" key="2">
    <source>
        <dbReference type="ARBA" id="ARBA00004922"/>
    </source>
</evidence>
<organism evidence="15 16">
    <name type="scientific">Varroa destructor</name>
    <name type="common">Honeybee mite</name>
    <dbReference type="NCBI Taxonomy" id="109461"/>
    <lineage>
        <taxon>Eukaryota</taxon>
        <taxon>Metazoa</taxon>
        <taxon>Ecdysozoa</taxon>
        <taxon>Arthropoda</taxon>
        <taxon>Chelicerata</taxon>
        <taxon>Arachnida</taxon>
        <taxon>Acari</taxon>
        <taxon>Parasitiformes</taxon>
        <taxon>Mesostigmata</taxon>
        <taxon>Gamasina</taxon>
        <taxon>Dermanyssoidea</taxon>
        <taxon>Varroidae</taxon>
        <taxon>Varroa</taxon>
    </lineage>
</organism>
<evidence type="ECO:0000256" key="3">
    <source>
        <dbReference type="ARBA" id="ARBA00005735"/>
    </source>
</evidence>
<accession>A0A7M7JFS2</accession>
<keyword evidence="6 12" id="KW-0812">Transmembrane</keyword>
<dbReference type="OrthoDB" id="10038994at2759"/>
<evidence type="ECO:0000313" key="16">
    <source>
        <dbReference type="Proteomes" id="UP000594260"/>
    </source>
</evidence>